<accession>A0AA38MXM8</accession>
<name>A0AA38MXM8_9AGAR</name>
<dbReference type="EMBL" id="JANVFO010000050">
    <property type="protein sequence ID" value="KAJ3724219.1"/>
    <property type="molecule type" value="Genomic_DNA"/>
</dbReference>
<proteinExistence type="predicted"/>
<keyword evidence="3" id="KW-1185">Reference proteome</keyword>
<feature type="compositionally biased region" description="Basic residues" evidence="1">
    <location>
        <begin position="735"/>
        <end position="746"/>
    </location>
</feature>
<feature type="compositionally biased region" description="Polar residues" evidence="1">
    <location>
        <begin position="158"/>
        <end position="169"/>
    </location>
</feature>
<evidence type="ECO:0000313" key="2">
    <source>
        <dbReference type="EMBL" id="KAJ3724219.1"/>
    </source>
</evidence>
<feature type="compositionally biased region" description="Acidic residues" evidence="1">
    <location>
        <begin position="752"/>
        <end position="765"/>
    </location>
</feature>
<feature type="compositionally biased region" description="Low complexity" evidence="1">
    <location>
        <begin position="140"/>
        <end position="154"/>
    </location>
</feature>
<gene>
    <name evidence="2" type="ORF">DFJ43DRAFT_1157918</name>
</gene>
<protein>
    <submittedName>
        <fullName evidence="2">Uncharacterized protein</fullName>
    </submittedName>
</protein>
<comment type="caution">
    <text evidence="2">The sequence shown here is derived from an EMBL/GenBank/DDBJ whole genome shotgun (WGS) entry which is preliminary data.</text>
</comment>
<sequence length="832" mass="91454">MYSNNRDQRYYPERGDRDSIAFNSDSGHCVQFTQTQYRPTQYTPAAHHNFNGTPRPASSPYQQIDTRQESAQQRFAFGSPFQSPYIGSTAAGSASRPFNILRPSSALHLPIGPAFHNGNNGHQQAQSSPFHAFPQPTSILPPSRVPSRLSSSVLGNSGLHNLPSQNARSMETGDGTREKGTGVAAAPRSQTTVATGSLQFINSSAPHTVDAQQLELESAQARAAAARTPIPAPTPIQTRPFLGRTSPAANRTMSSLSALLNSPTRSDHDIESFQSSPRAFPELPLSPLRPTIPDSSTCGSEDHNGDFSILFNSSSNDIFGDGGAANLESREAVPVIRPRMGAAERRVKNSTKDTGLSEAVQALADYTDTEVKRIAAEYKKPILSVKKLIGVHRRFREKKTSSLYNALMHRKSQQLRLQAIPFGPSMKEKHRAMANDDDIQVILANPDCDEALEALNELSEYQVAKISGARVSAKANDNDIVKTWAELTRKAKNMSKRTSAATFGFVCSSKSGQNLTRQFFGNGPIEGFLISKFGMTGAEFVEAVESYCILTSTGRTATGMGVKSMQKEITKLILEGLRNITSNDKVGMEYEHYEVLLVKEYGVQLTGWPDNVPLTSAHNLHSANVITLYQAIKTKQCKWMKLGGRELHRVRKDIEARIKSGDLLVPERNRGKKRRAVTDMEGGQKKKRKVGGRESRKSAGNGKSRRVRKEDRPQTTSSDDEGEEEEEWGVAAGRPRPKPKLIRKVAQRVITSEDEEDEGEGEDDGYQGKSPMNDNDNVEEDEDEHSHVRTLEGDLFDFEDLDMDGHGAGSGKDCDFGNDNEEEEADELTDDA</sequence>
<reference evidence="2" key="2">
    <citation type="journal article" date="2023" name="Proc. Natl. Acad. Sci. U.S.A.">
        <title>A global phylogenomic analysis of the shiitake genus Lentinula.</title>
        <authorList>
            <person name="Sierra-Patev S."/>
            <person name="Min B."/>
            <person name="Naranjo-Ortiz M."/>
            <person name="Looney B."/>
            <person name="Konkel Z."/>
            <person name="Slot J.C."/>
            <person name="Sakamoto Y."/>
            <person name="Steenwyk J.L."/>
            <person name="Rokas A."/>
            <person name="Carro J."/>
            <person name="Camarero S."/>
            <person name="Ferreira P."/>
            <person name="Molpeceres G."/>
            <person name="Ruiz-Duenas F.J."/>
            <person name="Serrano A."/>
            <person name="Henrissat B."/>
            <person name="Drula E."/>
            <person name="Hughes K.W."/>
            <person name="Mata J.L."/>
            <person name="Ishikawa N.K."/>
            <person name="Vargas-Isla R."/>
            <person name="Ushijima S."/>
            <person name="Smith C.A."/>
            <person name="Donoghue J."/>
            <person name="Ahrendt S."/>
            <person name="Andreopoulos W."/>
            <person name="He G."/>
            <person name="LaButti K."/>
            <person name="Lipzen A."/>
            <person name="Ng V."/>
            <person name="Riley R."/>
            <person name="Sandor L."/>
            <person name="Barry K."/>
            <person name="Martinez A.T."/>
            <person name="Xiao Y."/>
            <person name="Gibbons J.G."/>
            <person name="Terashima K."/>
            <person name="Grigoriev I.V."/>
            <person name="Hibbett D."/>
        </authorList>
    </citation>
    <scope>NUCLEOTIDE SEQUENCE</scope>
    <source>
        <strain evidence="2">ET3784</strain>
    </source>
</reference>
<feature type="compositionally biased region" description="Polar residues" evidence="1">
    <location>
        <begin position="117"/>
        <end position="129"/>
    </location>
</feature>
<evidence type="ECO:0000313" key="3">
    <source>
        <dbReference type="Proteomes" id="UP001176059"/>
    </source>
</evidence>
<feature type="region of interest" description="Disordered" evidence="1">
    <location>
        <begin position="112"/>
        <end position="190"/>
    </location>
</feature>
<dbReference type="AlphaFoldDB" id="A0AA38MXM8"/>
<evidence type="ECO:0000256" key="1">
    <source>
        <dbReference type="SAM" id="MobiDB-lite"/>
    </source>
</evidence>
<organism evidence="2 3">
    <name type="scientific">Lentinula guzmanii</name>
    <dbReference type="NCBI Taxonomy" id="2804957"/>
    <lineage>
        <taxon>Eukaryota</taxon>
        <taxon>Fungi</taxon>
        <taxon>Dikarya</taxon>
        <taxon>Basidiomycota</taxon>
        <taxon>Agaricomycotina</taxon>
        <taxon>Agaricomycetes</taxon>
        <taxon>Agaricomycetidae</taxon>
        <taxon>Agaricales</taxon>
        <taxon>Marasmiineae</taxon>
        <taxon>Omphalotaceae</taxon>
        <taxon>Lentinula</taxon>
    </lineage>
</organism>
<feature type="region of interest" description="Disordered" evidence="1">
    <location>
        <begin position="665"/>
        <end position="832"/>
    </location>
</feature>
<feature type="compositionally biased region" description="Acidic residues" evidence="1">
    <location>
        <begin position="718"/>
        <end position="728"/>
    </location>
</feature>
<dbReference type="Proteomes" id="UP001176059">
    <property type="component" value="Unassembled WGS sequence"/>
</dbReference>
<reference evidence="2" key="1">
    <citation type="submission" date="2022-08" db="EMBL/GenBank/DDBJ databases">
        <authorList>
            <consortium name="DOE Joint Genome Institute"/>
            <person name="Min B."/>
            <person name="Sierra-Patev S."/>
            <person name="Naranjo-Ortiz M."/>
            <person name="Looney B."/>
            <person name="Konkel Z."/>
            <person name="Slot J.C."/>
            <person name="Sakamoto Y."/>
            <person name="Steenwyk J.L."/>
            <person name="Rokas A."/>
            <person name="Carro J."/>
            <person name="Camarero S."/>
            <person name="Ferreira P."/>
            <person name="Molpeceres G."/>
            <person name="Ruiz-duenas F.J."/>
            <person name="Serrano A."/>
            <person name="Henrissat B."/>
            <person name="Drula E."/>
            <person name="Hughes K.W."/>
            <person name="Mata J.L."/>
            <person name="Ishikawa N.K."/>
            <person name="Vargas-Isla R."/>
            <person name="Ushijima S."/>
            <person name="Smith C.A."/>
            <person name="Ahrendt S."/>
            <person name="Andreopoulos W."/>
            <person name="He G."/>
            <person name="LaButti K."/>
            <person name="Lipzen A."/>
            <person name="Ng V."/>
            <person name="Riley R."/>
            <person name="Sandor L."/>
            <person name="Barry K."/>
            <person name="Martinez A.T."/>
            <person name="Xiao Y."/>
            <person name="Gibbons J.G."/>
            <person name="Terashima K."/>
            <person name="Hibbett D.S."/>
            <person name="Grigoriev I.V."/>
        </authorList>
    </citation>
    <scope>NUCLEOTIDE SEQUENCE</scope>
    <source>
        <strain evidence="2">ET3784</strain>
    </source>
</reference>
<feature type="compositionally biased region" description="Acidic residues" evidence="1">
    <location>
        <begin position="816"/>
        <end position="832"/>
    </location>
</feature>